<organism evidence="1 2">
    <name type="scientific">Paractinoplanes globisporus</name>
    <dbReference type="NCBI Taxonomy" id="113565"/>
    <lineage>
        <taxon>Bacteria</taxon>
        <taxon>Bacillati</taxon>
        <taxon>Actinomycetota</taxon>
        <taxon>Actinomycetes</taxon>
        <taxon>Micromonosporales</taxon>
        <taxon>Micromonosporaceae</taxon>
        <taxon>Paractinoplanes</taxon>
    </lineage>
</organism>
<comment type="caution">
    <text evidence="1">The sequence shown here is derived from an EMBL/GenBank/DDBJ whole genome shotgun (WGS) entry which is preliminary data.</text>
</comment>
<sequence length="167" mass="18529">MEILPGEGVAEAKVGESREVVESRIGKPVHPGRHSKAVYESTTPMLVLTYAEDDTVEVVEIGCSGDGGEEVFYDGIQLTWRFMDDVVADLAARGVAHEPTDIGYRFAPGFAIFSMSSRTAQDLDPAATEDDEREIVEGVSVAPYEYFREPTEEEIEAYLREVEQRYS</sequence>
<accession>A0ABW6W6R7</accession>
<evidence type="ECO:0000313" key="1">
    <source>
        <dbReference type="EMBL" id="MFF5288434.1"/>
    </source>
</evidence>
<dbReference type="Proteomes" id="UP001602245">
    <property type="component" value="Unassembled WGS sequence"/>
</dbReference>
<dbReference type="RefSeq" id="WP_020511231.1">
    <property type="nucleotide sequence ID" value="NZ_JBIAZU010000001.1"/>
</dbReference>
<proteinExistence type="predicted"/>
<name>A0ABW6W6R7_9ACTN</name>
<dbReference type="EMBL" id="JBIAZU010000001">
    <property type="protein sequence ID" value="MFF5288434.1"/>
    <property type="molecule type" value="Genomic_DNA"/>
</dbReference>
<keyword evidence="2" id="KW-1185">Reference proteome</keyword>
<evidence type="ECO:0000313" key="2">
    <source>
        <dbReference type="Proteomes" id="UP001602245"/>
    </source>
</evidence>
<gene>
    <name evidence="1" type="ORF">ACFY35_03285</name>
</gene>
<protein>
    <submittedName>
        <fullName evidence="1">Uncharacterized protein</fullName>
    </submittedName>
</protein>
<reference evidence="1 2" key="1">
    <citation type="submission" date="2024-10" db="EMBL/GenBank/DDBJ databases">
        <title>The Natural Products Discovery Center: Release of the First 8490 Sequenced Strains for Exploring Actinobacteria Biosynthetic Diversity.</title>
        <authorList>
            <person name="Kalkreuter E."/>
            <person name="Kautsar S.A."/>
            <person name="Yang D."/>
            <person name="Bader C.D."/>
            <person name="Teijaro C.N."/>
            <person name="Fluegel L."/>
            <person name="Davis C.M."/>
            <person name="Simpson J.R."/>
            <person name="Lauterbach L."/>
            <person name="Steele A.D."/>
            <person name="Gui C."/>
            <person name="Meng S."/>
            <person name="Li G."/>
            <person name="Viehrig K."/>
            <person name="Ye F."/>
            <person name="Su P."/>
            <person name="Kiefer A.F."/>
            <person name="Nichols A."/>
            <person name="Cepeda A.J."/>
            <person name="Yan W."/>
            <person name="Fan B."/>
            <person name="Jiang Y."/>
            <person name="Adhikari A."/>
            <person name="Zheng C.-J."/>
            <person name="Schuster L."/>
            <person name="Cowan T.M."/>
            <person name="Smanski M.J."/>
            <person name="Chevrette M.G."/>
            <person name="De Carvalho L.P.S."/>
            <person name="Shen B."/>
        </authorList>
    </citation>
    <scope>NUCLEOTIDE SEQUENCE [LARGE SCALE GENOMIC DNA]</scope>
    <source>
        <strain evidence="1 2">NPDC000087</strain>
    </source>
</reference>